<gene>
    <name evidence="3" type="ORF">QQX04_04795</name>
</gene>
<accession>A0ABT8FZI5</accession>
<organism evidence="3 4">
    <name type="scientific">Demequina zhanjiangensis</name>
    <dbReference type="NCBI Taxonomy" id="3051659"/>
    <lineage>
        <taxon>Bacteria</taxon>
        <taxon>Bacillati</taxon>
        <taxon>Actinomycetota</taxon>
        <taxon>Actinomycetes</taxon>
        <taxon>Micrococcales</taxon>
        <taxon>Demequinaceae</taxon>
        <taxon>Demequina</taxon>
    </lineage>
</organism>
<feature type="transmembrane region" description="Helical" evidence="2">
    <location>
        <begin position="36"/>
        <end position="55"/>
    </location>
</feature>
<name>A0ABT8FZI5_9MICO</name>
<keyword evidence="2" id="KW-0472">Membrane</keyword>
<evidence type="ECO:0000256" key="2">
    <source>
        <dbReference type="SAM" id="Phobius"/>
    </source>
</evidence>
<keyword evidence="4" id="KW-1185">Reference proteome</keyword>
<dbReference type="RefSeq" id="WP_301126752.1">
    <property type="nucleotide sequence ID" value="NZ_JAUHPV010000002.1"/>
</dbReference>
<sequence length="204" mass="20806">MRVSPQRRVARSLAGSALSTFAALGSHVLAGAHLPGLVGIAVPLGLAFVICFHLAGRTLSLTRLSAAVLASQGVFHLLFSWGTVDATVTGDAAAHHLEPGALTVTAAHAGHGGPGMAVAHLAAAIATIAAIHRADALWRTLSRATDRLLSTHLRVPPPSAHAPSAPPRRVAPTRAPLAAPRLALSEPAILRGPPALSLQHSRPA</sequence>
<feature type="compositionally biased region" description="Low complexity" evidence="1">
    <location>
        <begin position="167"/>
        <end position="177"/>
    </location>
</feature>
<evidence type="ECO:0000313" key="4">
    <source>
        <dbReference type="Proteomes" id="UP001172738"/>
    </source>
</evidence>
<dbReference type="Proteomes" id="UP001172738">
    <property type="component" value="Unassembled WGS sequence"/>
</dbReference>
<dbReference type="EMBL" id="JAUHPV010000002">
    <property type="protein sequence ID" value="MDN4472306.1"/>
    <property type="molecule type" value="Genomic_DNA"/>
</dbReference>
<protein>
    <recommendedName>
        <fullName evidence="5">Integral membrane protein</fullName>
    </recommendedName>
</protein>
<evidence type="ECO:0008006" key="5">
    <source>
        <dbReference type="Google" id="ProtNLM"/>
    </source>
</evidence>
<feature type="compositionally biased region" description="Pro residues" evidence="1">
    <location>
        <begin position="155"/>
        <end position="166"/>
    </location>
</feature>
<evidence type="ECO:0000313" key="3">
    <source>
        <dbReference type="EMBL" id="MDN4472306.1"/>
    </source>
</evidence>
<reference evidence="3" key="1">
    <citation type="submission" date="2023-06" db="EMBL/GenBank/DDBJ databases">
        <title>SYSU T00b26.</title>
        <authorList>
            <person name="Gao L."/>
            <person name="Fang B.-Z."/>
            <person name="Li W.-J."/>
        </authorList>
    </citation>
    <scope>NUCLEOTIDE SEQUENCE</scope>
    <source>
        <strain evidence="3">SYSU T00b26</strain>
    </source>
</reference>
<evidence type="ECO:0000256" key="1">
    <source>
        <dbReference type="SAM" id="MobiDB-lite"/>
    </source>
</evidence>
<feature type="region of interest" description="Disordered" evidence="1">
    <location>
        <begin position="153"/>
        <end position="177"/>
    </location>
</feature>
<proteinExistence type="predicted"/>
<feature type="transmembrane region" description="Helical" evidence="2">
    <location>
        <begin position="12"/>
        <end position="30"/>
    </location>
</feature>
<keyword evidence="2" id="KW-1133">Transmembrane helix</keyword>
<keyword evidence="2" id="KW-0812">Transmembrane</keyword>
<comment type="caution">
    <text evidence="3">The sequence shown here is derived from an EMBL/GenBank/DDBJ whole genome shotgun (WGS) entry which is preliminary data.</text>
</comment>